<sequence length="163" mass="19015">MDMTGRINLILQNPTYKQCYDKIAAWEKDRSHCKHDLTHFLDVARITYILTLEEDVAINKEYIYAAALLHDIGRHMEYEEEVPHDKAGGAICVPILQACQFNEEEIACIQEAILSHCNPSVKEHKNLAGYLYRGDKMSRTCYSCHKVEQCEWENKKKNLQIRR</sequence>
<dbReference type="NCBIfam" id="TIGR00277">
    <property type="entry name" value="HDIG"/>
    <property type="match status" value="1"/>
</dbReference>
<dbReference type="SMART" id="SM00471">
    <property type="entry name" value="HDc"/>
    <property type="match status" value="1"/>
</dbReference>
<name>A0A8J8MQ85_9FIRM</name>
<dbReference type="KEGG" id="vpy:HZI73_06530"/>
<dbReference type="InterPro" id="IPR006674">
    <property type="entry name" value="HD_domain"/>
</dbReference>
<accession>A0A8J8MQ85</accession>
<dbReference type="SUPFAM" id="SSF109604">
    <property type="entry name" value="HD-domain/PDEase-like"/>
    <property type="match status" value="1"/>
</dbReference>
<dbReference type="EMBL" id="CP058649">
    <property type="protein sequence ID" value="QUI25612.1"/>
    <property type="molecule type" value="Genomic_DNA"/>
</dbReference>
<dbReference type="Proteomes" id="UP000683246">
    <property type="component" value="Chromosome"/>
</dbReference>
<keyword evidence="3" id="KW-1185">Reference proteome</keyword>
<evidence type="ECO:0000313" key="3">
    <source>
        <dbReference type="Proteomes" id="UP000683246"/>
    </source>
</evidence>
<dbReference type="AlphaFoldDB" id="A0A8J8MQ85"/>
<evidence type="ECO:0000313" key="2">
    <source>
        <dbReference type="EMBL" id="QUI25612.1"/>
    </source>
</evidence>
<gene>
    <name evidence="2" type="ORF">HZI73_06530</name>
</gene>
<dbReference type="Gene3D" id="1.10.3210.10">
    <property type="entry name" value="Hypothetical protein af1432"/>
    <property type="match status" value="1"/>
</dbReference>
<feature type="domain" description="HD/PDEase" evidence="1">
    <location>
        <begin position="32"/>
        <end position="149"/>
    </location>
</feature>
<dbReference type="InterPro" id="IPR003607">
    <property type="entry name" value="HD/PDEase_dom"/>
</dbReference>
<protein>
    <submittedName>
        <fullName evidence="2">HD domain-containing protein</fullName>
    </submittedName>
</protein>
<dbReference type="Pfam" id="PF01966">
    <property type="entry name" value="HD"/>
    <property type="match status" value="1"/>
</dbReference>
<organism evidence="2 3">
    <name type="scientific">Vallitalea pronyensis</name>
    <dbReference type="NCBI Taxonomy" id="1348613"/>
    <lineage>
        <taxon>Bacteria</taxon>
        <taxon>Bacillati</taxon>
        <taxon>Bacillota</taxon>
        <taxon>Clostridia</taxon>
        <taxon>Lachnospirales</taxon>
        <taxon>Vallitaleaceae</taxon>
        <taxon>Vallitalea</taxon>
    </lineage>
</organism>
<evidence type="ECO:0000259" key="1">
    <source>
        <dbReference type="SMART" id="SM00471"/>
    </source>
</evidence>
<dbReference type="CDD" id="cd00077">
    <property type="entry name" value="HDc"/>
    <property type="match status" value="1"/>
</dbReference>
<proteinExistence type="predicted"/>
<dbReference type="InterPro" id="IPR006675">
    <property type="entry name" value="HDIG_dom"/>
</dbReference>
<reference evidence="2" key="1">
    <citation type="submission" date="2020-07" db="EMBL/GenBank/DDBJ databases">
        <title>Vallitalea pronyensis genome.</title>
        <authorList>
            <person name="Postec A."/>
        </authorList>
    </citation>
    <scope>NUCLEOTIDE SEQUENCE</scope>
    <source>
        <strain evidence="2">FatNI3</strain>
    </source>
</reference>